<dbReference type="Proteomes" id="UP001152747">
    <property type="component" value="Unassembled WGS sequence"/>
</dbReference>
<protein>
    <submittedName>
        <fullName evidence="1">Uncharacterized protein</fullName>
    </submittedName>
</protein>
<dbReference type="EMBL" id="CANHGI010000005">
    <property type="protein sequence ID" value="CAI5450905.1"/>
    <property type="molecule type" value="Genomic_DNA"/>
</dbReference>
<proteinExistence type="predicted"/>
<accession>A0A9P1IRX0</accession>
<evidence type="ECO:0000313" key="1">
    <source>
        <dbReference type="EMBL" id="CAI5450905.1"/>
    </source>
</evidence>
<evidence type="ECO:0000313" key="2">
    <source>
        <dbReference type="Proteomes" id="UP001152747"/>
    </source>
</evidence>
<reference evidence="1" key="1">
    <citation type="submission" date="2022-11" db="EMBL/GenBank/DDBJ databases">
        <authorList>
            <person name="Kikuchi T."/>
        </authorList>
    </citation>
    <scope>NUCLEOTIDE SEQUENCE</scope>
    <source>
        <strain evidence="1">PS1010</strain>
    </source>
</reference>
<name>A0A9P1IRX0_9PELO</name>
<keyword evidence="2" id="KW-1185">Reference proteome</keyword>
<comment type="caution">
    <text evidence="1">The sequence shown here is derived from an EMBL/GenBank/DDBJ whole genome shotgun (WGS) entry which is preliminary data.</text>
</comment>
<sequence>MLINTFCMVFPWTIIMAHRKIKTRVLNFIGFRSARIQQYGSSNVRSLEGNIIDHKPSQNAYFEQLNDIWKIT</sequence>
<dbReference type="AlphaFoldDB" id="A0A9P1IRX0"/>
<organism evidence="1 2">
    <name type="scientific">Caenorhabditis angaria</name>
    <dbReference type="NCBI Taxonomy" id="860376"/>
    <lineage>
        <taxon>Eukaryota</taxon>
        <taxon>Metazoa</taxon>
        <taxon>Ecdysozoa</taxon>
        <taxon>Nematoda</taxon>
        <taxon>Chromadorea</taxon>
        <taxon>Rhabditida</taxon>
        <taxon>Rhabditina</taxon>
        <taxon>Rhabditomorpha</taxon>
        <taxon>Rhabditoidea</taxon>
        <taxon>Rhabditidae</taxon>
        <taxon>Peloderinae</taxon>
        <taxon>Caenorhabditis</taxon>
    </lineage>
</organism>
<gene>
    <name evidence="1" type="ORF">CAMP_LOCUS13542</name>
</gene>
<dbReference type="OrthoDB" id="5776489at2759"/>